<dbReference type="Gene3D" id="3.40.50.300">
    <property type="entry name" value="P-loop containing nucleotide triphosphate hydrolases"/>
    <property type="match status" value="1"/>
</dbReference>
<evidence type="ECO:0000313" key="3">
    <source>
        <dbReference type="EMBL" id="CAN75857.1"/>
    </source>
</evidence>
<evidence type="ECO:0000256" key="1">
    <source>
        <dbReference type="ARBA" id="ARBA00022448"/>
    </source>
</evidence>
<dbReference type="AlphaFoldDB" id="A5AN59"/>
<keyword evidence="2" id="KW-0406">Ion transport</keyword>
<protein>
    <submittedName>
        <fullName evidence="3">Uncharacterized protein</fullName>
    </submittedName>
</protein>
<name>A5AN59_VITVI</name>
<proteinExistence type="predicted"/>
<dbReference type="GO" id="GO:0006811">
    <property type="term" value="P:monoatomic ion transport"/>
    <property type="evidence" value="ECO:0007669"/>
    <property type="project" value="UniProtKB-KW"/>
</dbReference>
<dbReference type="PANTHER" id="PTHR43389">
    <property type="entry name" value="V-TYPE PROTON ATPASE SUBUNIT B"/>
    <property type="match status" value="1"/>
</dbReference>
<keyword evidence="1" id="KW-0813">Transport</keyword>
<organism evidence="3">
    <name type="scientific">Vitis vinifera</name>
    <name type="common">Grape</name>
    <dbReference type="NCBI Taxonomy" id="29760"/>
    <lineage>
        <taxon>Eukaryota</taxon>
        <taxon>Viridiplantae</taxon>
        <taxon>Streptophyta</taxon>
        <taxon>Embryophyta</taxon>
        <taxon>Tracheophyta</taxon>
        <taxon>Spermatophyta</taxon>
        <taxon>Magnoliopsida</taxon>
        <taxon>eudicotyledons</taxon>
        <taxon>Gunneridae</taxon>
        <taxon>Pentapetalae</taxon>
        <taxon>rosids</taxon>
        <taxon>Vitales</taxon>
        <taxon>Vitaceae</taxon>
        <taxon>Viteae</taxon>
        <taxon>Vitis</taxon>
    </lineage>
</organism>
<evidence type="ECO:0000256" key="2">
    <source>
        <dbReference type="ARBA" id="ARBA00023065"/>
    </source>
</evidence>
<reference evidence="3" key="1">
    <citation type="journal article" date="2007" name="PLoS ONE">
        <title>The first genome sequence of an elite grapevine cultivar (Pinot noir Vitis vinifera L.): coping with a highly heterozygous genome.</title>
        <authorList>
            <person name="Velasco R."/>
            <person name="Zharkikh A."/>
            <person name="Troggio M."/>
            <person name="Cartwright D.A."/>
            <person name="Cestaro A."/>
            <person name="Pruss D."/>
            <person name="Pindo M."/>
            <person name="FitzGerald L.M."/>
            <person name="Vezzulli S."/>
            <person name="Reid J."/>
            <person name="Malacarne G."/>
            <person name="Iliev D."/>
            <person name="Coppola G."/>
            <person name="Wardell B."/>
            <person name="Micheletti D."/>
            <person name="Macalma T."/>
            <person name="Facci M."/>
            <person name="Mitchell J.T."/>
            <person name="Perazzolli M."/>
            <person name="Eldredge G."/>
            <person name="Gatto P."/>
            <person name="Oyzerski R."/>
            <person name="Moretto M."/>
            <person name="Gutin N."/>
            <person name="Stefanini M."/>
            <person name="Chen Y."/>
            <person name="Segala C."/>
            <person name="Davenport C."/>
            <person name="Dematte L."/>
            <person name="Mraz A."/>
            <person name="Battilana J."/>
            <person name="Stormo K."/>
            <person name="Costa F."/>
            <person name="Tao Q."/>
            <person name="Si-Ammour A."/>
            <person name="Harkins T."/>
            <person name="Lackey A."/>
            <person name="Perbost C."/>
            <person name="Taillon B."/>
            <person name="Stella A."/>
            <person name="Solovyev V."/>
            <person name="Fawcett J.A."/>
            <person name="Sterck L."/>
            <person name="Vandepoele K."/>
            <person name="Grando S.M."/>
            <person name="Toppo S."/>
            <person name="Moser C."/>
            <person name="Lanchbury J."/>
            <person name="Bogden R."/>
            <person name="Skolnick M."/>
            <person name="Sgaramella V."/>
            <person name="Bhatnagar S.K."/>
            <person name="Fontana P."/>
            <person name="Gutin A."/>
            <person name="Van de Peer Y."/>
            <person name="Salamini F."/>
            <person name="Viola R."/>
        </authorList>
    </citation>
    <scope>NUCLEOTIDE SEQUENCE</scope>
</reference>
<dbReference type="ExpressionAtlas" id="A5AN59">
    <property type="expression patterns" value="baseline and differential"/>
</dbReference>
<gene>
    <name evidence="3" type="ORF">VITISV_017440</name>
</gene>
<accession>A5AN59</accession>
<dbReference type="OrthoDB" id="1735853at2759"/>
<sequence>MDRVHQWVVARSKLAQEPSMARGCSPSPIVAVEKCTPLFWPSFVIHFRSIYWKSSVSIRRLYHQTLLIQGINLPLKHVTAMEPFSETRVRKKRKFRSVQDVANLQEVESLTIHGAFKSGGHRVSVPDMKEVAYGALHMLFMRYLLPEKKFPEGVGILGICVLIWRQFTNVLEPGRIERRKGPITQIPILTMPYDDITHPAPTEDQIYIDKQLHNRQLYANYAIGKDVQAMKDVVEEEALSSEHLLYLKFLDKFVTQGIDAVSDSPP</sequence>
<dbReference type="EMBL" id="AM430583">
    <property type="protein sequence ID" value="CAN75857.1"/>
    <property type="molecule type" value="Genomic_DNA"/>
</dbReference>
<dbReference type="PANTHER" id="PTHR43389:SF4">
    <property type="entry name" value="V-TYPE PROTON ATPASE SUBUNIT B"/>
    <property type="match status" value="1"/>
</dbReference>
<dbReference type="InterPro" id="IPR022879">
    <property type="entry name" value="V-ATPase_su_B/beta"/>
</dbReference>
<dbReference type="InterPro" id="IPR027417">
    <property type="entry name" value="P-loop_NTPase"/>
</dbReference>